<gene>
    <name evidence="5" type="ORF">SUNI508_05316</name>
</gene>
<evidence type="ECO:0000256" key="2">
    <source>
        <dbReference type="ARBA" id="ARBA00023242"/>
    </source>
</evidence>
<comment type="caution">
    <text evidence="5">The sequence shown here is derived from an EMBL/GenBank/DDBJ whole genome shotgun (WGS) entry which is preliminary data.</text>
</comment>
<feature type="compositionally biased region" description="Basic and acidic residues" evidence="3">
    <location>
        <begin position="181"/>
        <end position="190"/>
    </location>
</feature>
<dbReference type="Proteomes" id="UP001408356">
    <property type="component" value="Unassembled WGS sequence"/>
</dbReference>
<keyword evidence="6" id="KW-1185">Reference proteome</keyword>
<feature type="compositionally biased region" description="Basic and acidic residues" evidence="3">
    <location>
        <begin position="41"/>
        <end position="61"/>
    </location>
</feature>
<evidence type="ECO:0000256" key="3">
    <source>
        <dbReference type="SAM" id="MobiDB-lite"/>
    </source>
</evidence>
<dbReference type="PANTHER" id="PTHR13495:SF0">
    <property type="entry name" value="PSME3-INTERACTING PROTEIN"/>
    <property type="match status" value="1"/>
</dbReference>
<reference evidence="5 6" key="1">
    <citation type="journal article" date="2024" name="J. Plant Pathol.">
        <title>Sequence and assembly of the genome of Seiridium unicorne, isolate CBS 538.82, causal agent of cypress canker disease.</title>
        <authorList>
            <person name="Scali E."/>
            <person name="Rocca G.D."/>
            <person name="Danti R."/>
            <person name="Garbelotto M."/>
            <person name="Barberini S."/>
            <person name="Baroncelli R."/>
            <person name="Emiliani G."/>
        </authorList>
    </citation>
    <scope>NUCLEOTIDE SEQUENCE [LARGE SCALE GENOMIC DNA]</scope>
    <source>
        <strain evidence="5 6">BM-138-508</strain>
    </source>
</reference>
<organism evidence="5 6">
    <name type="scientific">Seiridium unicorne</name>
    <dbReference type="NCBI Taxonomy" id="138068"/>
    <lineage>
        <taxon>Eukaryota</taxon>
        <taxon>Fungi</taxon>
        <taxon>Dikarya</taxon>
        <taxon>Ascomycota</taxon>
        <taxon>Pezizomycotina</taxon>
        <taxon>Sordariomycetes</taxon>
        <taxon>Xylariomycetidae</taxon>
        <taxon>Amphisphaeriales</taxon>
        <taxon>Sporocadaceae</taxon>
        <taxon>Seiridium</taxon>
    </lineage>
</organism>
<name>A0ABR2V470_9PEZI</name>
<dbReference type="InterPro" id="IPR039845">
    <property type="entry name" value="FAM192A"/>
</dbReference>
<comment type="subcellular location">
    <subcellularLocation>
        <location evidence="1">Nucleus</location>
    </subcellularLocation>
</comment>
<sequence>MSSRFVSGGTIAGDNANTQATPSSTSQSPPAASAAQSSAWEKAEAQLKADRQAREAARKAAVESGSGQSLYDVLQANKAAKQAAFEEAAKLRNQFRALDDDEVDFLEGMVADERRQAEEQRRAEEERLKEFRDAQKRKGSGTAEEDEVKIADNQVIDEWSTGAARKRKREKEPVIKGIKRRVSEPTKDPSETNGTAKNHTVPAASGQTPAVEGASSTTKTDSALRASTAKPKMSLVNYGSDEDDDDD</sequence>
<feature type="region of interest" description="Disordered" evidence="3">
    <location>
        <begin position="110"/>
        <end position="247"/>
    </location>
</feature>
<dbReference type="InterPro" id="IPR019331">
    <property type="entry name" value="FAM192A/Fyv6_N"/>
</dbReference>
<keyword evidence="2" id="KW-0539">Nucleus</keyword>
<evidence type="ECO:0000259" key="4">
    <source>
        <dbReference type="Pfam" id="PF10187"/>
    </source>
</evidence>
<evidence type="ECO:0000313" key="5">
    <source>
        <dbReference type="EMBL" id="KAK9421715.1"/>
    </source>
</evidence>
<proteinExistence type="predicted"/>
<dbReference type="Pfam" id="PF10187">
    <property type="entry name" value="FAM192A_Fyv6_N"/>
    <property type="match status" value="1"/>
</dbReference>
<feature type="compositionally biased region" description="Basic and acidic residues" evidence="3">
    <location>
        <begin position="111"/>
        <end position="136"/>
    </location>
</feature>
<dbReference type="PANTHER" id="PTHR13495">
    <property type="entry name" value="NEFA-INTERACTING NUCLEAR PROTEIN NIP30"/>
    <property type="match status" value="1"/>
</dbReference>
<protein>
    <submittedName>
        <fullName evidence="5">FAM192A/Fyv6 N-terminal domain-containing protein</fullName>
    </submittedName>
</protein>
<evidence type="ECO:0000256" key="1">
    <source>
        <dbReference type="ARBA" id="ARBA00004123"/>
    </source>
</evidence>
<feature type="compositionally biased region" description="Low complexity" evidence="3">
    <location>
        <begin position="15"/>
        <end position="39"/>
    </location>
</feature>
<feature type="domain" description="FAM192A/Fyv6 N-terminal" evidence="4">
    <location>
        <begin position="32"/>
        <end position="132"/>
    </location>
</feature>
<accession>A0ABR2V470</accession>
<dbReference type="EMBL" id="JARVKF010000157">
    <property type="protein sequence ID" value="KAK9421715.1"/>
    <property type="molecule type" value="Genomic_DNA"/>
</dbReference>
<feature type="region of interest" description="Disordered" evidence="3">
    <location>
        <begin position="1"/>
        <end position="70"/>
    </location>
</feature>
<evidence type="ECO:0000313" key="6">
    <source>
        <dbReference type="Proteomes" id="UP001408356"/>
    </source>
</evidence>